<name>A0A448WBT1_9PLAT</name>
<comment type="caution">
    <text evidence="1">The sequence shown here is derived from an EMBL/GenBank/DDBJ whole genome shotgun (WGS) entry which is preliminary data.</text>
</comment>
<dbReference type="EMBL" id="CAAALY010002769">
    <property type="protein sequence ID" value="VEL07922.1"/>
    <property type="molecule type" value="Genomic_DNA"/>
</dbReference>
<dbReference type="AlphaFoldDB" id="A0A448WBT1"/>
<gene>
    <name evidence="1" type="ORF">PXEA_LOCUS1362</name>
</gene>
<evidence type="ECO:0000313" key="2">
    <source>
        <dbReference type="Proteomes" id="UP000784294"/>
    </source>
</evidence>
<proteinExistence type="predicted"/>
<dbReference type="Proteomes" id="UP000784294">
    <property type="component" value="Unassembled WGS sequence"/>
</dbReference>
<evidence type="ECO:0000313" key="1">
    <source>
        <dbReference type="EMBL" id="VEL07922.1"/>
    </source>
</evidence>
<protein>
    <submittedName>
        <fullName evidence="1">Uncharacterized protein</fullName>
    </submittedName>
</protein>
<organism evidence="1 2">
    <name type="scientific">Protopolystoma xenopodis</name>
    <dbReference type="NCBI Taxonomy" id="117903"/>
    <lineage>
        <taxon>Eukaryota</taxon>
        <taxon>Metazoa</taxon>
        <taxon>Spiralia</taxon>
        <taxon>Lophotrochozoa</taxon>
        <taxon>Platyhelminthes</taxon>
        <taxon>Monogenea</taxon>
        <taxon>Polyopisthocotylea</taxon>
        <taxon>Polystomatidea</taxon>
        <taxon>Polystomatidae</taxon>
        <taxon>Protopolystoma</taxon>
    </lineage>
</organism>
<sequence>MVTDSASYLQSQEHDFHVQQALAADLIARAGAQLDRIVGQSAVSGSFSKLAFTDSSNIASPPVTTTGSGSSVIGEVADLPEVIWQTLEQRQVNLKEATLELSDKITLAK</sequence>
<keyword evidence="2" id="KW-1185">Reference proteome</keyword>
<reference evidence="1" key="1">
    <citation type="submission" date="2018-11" db="EMBL/GenBank/DDBJ databases">
        <authorList>
            <consortium name="Pathogen Informatics"/>
        </authorList>
    </citation>
    <scope>NUCLEOTIDE SEQUENCE</scope>
</reference>
<accession>A0A448WBT1</accession>